<evidence type="ECO:0000313" key="2">
    <source>
        <dbReference type="Proteomes" id="UP000475214"/>
    </source>
</evidence>
<reference evidence="1 2" key="1">
    <citation type="submission" date="2020-02" db="EMBL/GenBank/DDBJ databases">
        <authorList>
            <person name="Li X.-J."/>
            <person name="Han X.-M."/>
        </authorList>
    </citation>
    <scope>NUCLEOTIDE SEQUENCE [LARGE SCALE GENOMIC DNA]</scope>
    <source>
        <strain evidence="1 2">CCTCC AB 2017055</strain>
    </source>
</reference>
<organism evidence="1 2">
    <name type="scientific">Phytoactinopolyspora halotolerans</name>
    <dbReference type="NCBI Taxonomy" id="1981512"/>
    <lineage>
        <taxon>Bacteria</taxon>
        <taxon>Bacillati</taxon>
        <taxon>Actinomycetota</taxon>
        <taxon>Actinomycetes</taxon>
        <taxon>Jiangellales</taxon>
        <taxon>Jiangellaceae</taxon>
        <taxon>Phytoactinopolyspora</taxon>
    </lineage>
</organism>
<dbReference type="RefSeq" id="WP_163744712.1">
    <property type="nucleotide sequence ID" value="NZ_JAAGOA010000032.1"/>
</dbReference>
<dbReference type="EMBL" id="JAAGOA010000032">
    <property type="protein sequence ID" value="NEE04299.1"/>
    <property type="molecule type" value="Genomic_DNA"/>
</dbReference>
<accession>A0A6L9SGM2</accession>
<sequence length="88" mass="10043">MTDFTGRFTRVLDELRRTLEGACVVEDPERRGGRGYYAGLCFKVYGSRDGRRYELSDGGVVDWTQQLLQNRKERLTISGIGVERLLAL</sequence>
<proteinExistence type="predicted"/>
<comment type="caution">
    <text evidence="1">The sequence shown here is derived from an EMBL/GenBank/DDBJ whole genome shotgun (WGS) entry which is preliminary data.</text>
</comment>
<evidence type="ECO:0000313" key="1">
    <source>
        <dbReference type="EMBL" id="NEE04299.1"/>
    </source>
</evidence>
<dbReference type="AlphaFoldDB" id="A0A6L9SGM2"/>
<protein>
    <submittedName>
        <fullName evidence="1">Uncharacterized protein</fullName>
    </submittedName>
</protein>
<dbReference type="Proteomes" id="UP000475214">
    <property type="component" value="Unassembled WGS sequence"/>
</dbReference>
<keyword evidence="2" id="KW-1185">Reference proteome</keyword>
<name>A0A6L9SGM2_9ACTN</name>
<gene>
    <name evidence="1" type="ORF">G1H10_29425</name>
</gene>